<evidence type="ECO:0000313" key="1">
    <source>
        <dbReference type="EMBL" id="VFU12461.1"/>
    </source>
</evidence>
<dbReference type="EMBL" id="CAADRN010000085">
    <property type="protein sequence ID" value="VFU12461.1"/>
    <property type="molecule type" value="Genomic_DNA"/>
</dbReference>
<gene>
    <name evidence="1" type="primary">yabP</name>
    <name evidence="1" type="ORF">SCFA_1750005</name>
</gene>
<name>A0A485LWR0_9ZZZZ</name>
<proteinExistence type="predicted"/>
<organism evidence="1">
    <name type="scientific">anaerobic digester metagenome</name>
    <dbReference type="NCBI Taxonomy" id="1263854"/>
    <lineage>
        <taxon>unclassified sequences</taxon>
        <taxon>metagenomes</taxon>
        <taxon>ecological metagenomes</taxon>
    </lineage>
</organism>
<accession>A0A485LWR0</accession>
<dbReference type="NCBIfam" id="TIGR02892">
    <property type="entry name" value="spore_yabP"/>
    <property type="match status" value="1"/>
</dbReference>
<dbReference type="InterPro" id="IPR012504">
    <property type="entry name" value="Spore_YabP"/>
</dbReference>
<dbReference type="InterPro" id="IPR022476">
    <property type="entry name" value="Spore_YabP/YqfC"/>
</dbReference>
<protein>
    <submittedName>
        <fullName evidence="1">Spore protein YabP</fullName>
    </submittedName>
</protein>
<dbReference type="InterPro" id="IPR038705">
    <property type="entry name" value="YabP_sf"/>
</dbReference>
<reference evidence="1" key="1">
    <citation type="submission" date="2019-03" db="EMBL/GenBank/DDBJ databases">
        <authorList>
            <person name="Hao L."/>
        </authorList>
    </citation>
    <scope>NUCLEOTIDE SEQUENCE</scope>
</reference>
<dbReference type="PIRSF" id="PIRSF011576">
    <property type="entry name" value="YabP"/>
    <property type="match status" value="1"/>
</dbReference>
<sequence length="92" mass="10324">MDESLKHSISVSGRKRLVMEGVLHVDSFDESEITLETNLGMLVLKGEGLHITHLNLEHGNLAAEGYFTSFQYHESKERGKARAKGMLSRILK</sequence>
<dbReference type="AlphaFoldDB" id="A0A485LWR0"/>
<dbReference type="Gene3D" id="2.60.40.2000">
    <property type="match status" value="1"/>
</dbReference>
<dbReference type="Pfam" id="PF07873">
    <property type="entry name" value="YabP"/>
    <property type="match status" value="1"/>
</dbReference>
<dbReference type="GO" id="GO:0030435">
    <property type="term" value="P:sporulation resulting in formation of a cellular spore"/>
    <property type="evidence" value="ECO:0007669"/>
    <property type="project" value="InterPro"/>
</dbReference>